<dbReference type="EMBL" id="CP089983">
    <property type="protein sequence ID" value="WXB10582.1"/>
    <property type="molecule type" value="Genomic_DNA"/>
</dbReference>
<dbReference type="Pfam" id="PF01266">
    <property type="entry name" value="DAO"/>
    <property type="match status" value="1"/>
</dbReference>
<accession>A0ABZ2LI05</accession>
<evidence type="ECO:0000256" key="2">
    <source>
        <dbReference type="ARBA" id="ARBA00022630"/>
    </source>
</evidence>
<dbReference type="EC" id="1.5.3.2" evidence="6"/>
<evidence type="ECO:0000313" key="7">
    <source>
        <dbReference type="Proteomes" id="UP001374803"/>
    </source>
</evidence>
<evidence type="ECO:0000256" key="1">
    <source>
        <dbReference type="ARBA" id="ARBA00001974"/>
    </source>
</evidence>
<dbReference type="Gene3D" id="3.50.50.60">
    <property type="entry name" value="FAD/NAD(P)-binding domain"/>
    <property type="match status" value="1"/>
</dbReference>
<dbReference type="SUPFAM" id="SSF51905">
    <property type="entry name" value="FAD/NAD(P)-binding domain"/>
    <property type="match status" value="1"/>
</dbReference>
<keyword evidence="3" id="KW-0274">FAD</keyword>
<dbReference type="InterPro" id="IPR045170">
    <property type="entry name" value="MTOX"/>
</dbReference>
<dbReference type="NCBIfam" id="NF008425">
    <property type="entry name" value="PRK11259.1"/>
    <property type="match status" value="1"/>
</dbReference>
<dbReference type="Proteomes" id="UP001374803">
    <property type="component" value="Chromosome"/>
</dbReference>
<keyword evidence="7" id="KW-1185">Reference proteome</keyword>
<evidence type="ECO:0000313" key="6">
    <source>
        <dbReference type="EMBL" id="WXB10582.1"/>
    </source>
</evidence>
<dbReference type="Gene3D" id="3.30.9.10">
    <property type="entry name" value="D-Amino Acid Oxidase, subunit A, domain 2"/>
    <property type="match status" value="1"/>
</dbReference>
<evidence type="ECO:0000256" key="3">
    <source>
        <dbReference type="ARBA" id="ARBA00022827"/>
    </source>
</evidence>
<dbReference type="InterPro" id="IPR006076">
    <property type="entry name" value="FAD-dep_OxRdtase"/>
</dbReference>
<dbReference type="PANTHER" id="PTHR10961">
    <property type="entry name" value="PEROXISOMAL SARCOSINE OXIDASE"/>
    <property type="match status" value="1"/>
</dbReference>
<comment type="cofactor">
    <cofactor evidence="1">
        <name>FAD</name>
        <dbReference type="ChEBI" id="CHEBI:57692"/>
    </cofactor>
</comment>
<keyword evidence="4 6" id="KW-0560">Oxidoreductase</keyword>
<name>A0ABZ2LI05_9BACT</name>
<dbReference type="GO" id="GO:0050131">
    <property type="term" value="F:N-methyl-L-amino-acid oxidase activity"/>
    <property type="evidence" value="ECO:0007669"/>
    <property type="project" value="UniProtKB-EC"/>
</dbReference>
<dbReference type="RefSeq" id="WP_394840257.1">
    <property type="nucleotide sequence ID" value="NZ_CP089929.1"/>
</dbReference>
<protein>
    <submittedName>
        <fullName evidence="6">N-methyl-L-tryptophan oxidase</fullName>
        <ecNumber evidence="6">1.5.3.2</ecNumber>
    </submittedName>
</protein>
<evidence type="ECO:0000259" key="5">
    <source>
        <dbReference type="Pfam" id="PF01266"/>
    </source>
</evidence>
<dbReference type="InterPro" id="IPR036188">
    <property type="entry name" value="FAD/NAD-bd_sf"/>
</dbReference>
<dbReference type="PANTHER" id="PTHR10961:SF7">
    <property type="entry name" value="FAD DEPENDENT OXIDOREDUCTASE DOMAIN-CONTAINING PROTEIN"/>
    <property type="match status" value="1"/>
</dbReference>
<reference evidence="6" key="1">
    <citation type="submission" date="2021-12" db="EMBL/GenBank/DDBJ databases">
        <title>Discovery of the Pendulisporaceae a myxobacterial family with distinct sporulation behavior and unique specialized metabolism.</title>
        <authorList>
            <person name="Garcia R."/>
            <person name="Popoff A."/>
            <person name="Bader C.D."/>
            <person name="Loehr J."/>
            <person name="Walesch S."/>
            <person name="Walt C."/>
            <person name="Boldt J."/>
            <person name="Bunk B."/>
            <person name="Haeckl F.J.F.P.J."/>
            <person name="Gunesch A.P."/>
            <person name="Birkelbach J."/>
            <person name="Nuebel U."/>
            <person name="Pietschmann T."/>
            <person name="Bach T."/>
            <person name="Mueller R."/>
        </authorList>
    </citation>
    <scope>NUCLEOTIDE SEQUENCE</scope>
    <source>
        <strain evidence="6">MSr11367</strain>
    </source>
</reference>
<evidence type="ECO:0000256" key="4">
    <source>
        <dbReference type="ARBA" id="ARBA00023002"/>
    </source>
</evidence>
<organism evidence="6 7">
    <name type="scientific">Pendulispora rubella</name>
    <dbReference type="NCBI Taxonomy" id="2741070"/>
    <lineage>
        <taxon>Bacteria</taxon>
        <taxon>Pseudomonadati</taxon>
        <taxon>Myxococcota</taxon>
        <taxon>Myxococcia</taxon>
        <taxon>Myxococcales</taxon>
        <taxon>Sorangiineae</taxon>
        <taxon>Pendulisporaceae</taxon>
        <taxon>Pendulispora</taxon>
    </lineage>
</organism>
<proteinExistence type="predicted"/>
<gene>
    <name evidence="6" type="primary">solA</name>
    <name evidence="6" type="ORF">LVJ94_25565</name>
</gene>
<feature type="domain" description="FAD dependent oxidoreductase" evidence="5">
    <location>
        <begin position="5"/>
        <end position="360"/>
    </location>
</feature>
<dbReference type="SUPFAM" id="SSF54373">
    <property type="entry name" value="FAD-linked reductases, C-terminal domain"/>
    <property type="match status" value="1"/>
</dbReference>
<sequence>MKTYDVAVIGLGIVGASAVDYLAAEGIRVIGLDAFGPTHANGSSRGESRIFRRAYWEGAAYLPLLNRAHDLWMALQQDCDEPVVVHTGGLFVGSKATGVVRSSRDTARVGDIPHEMLDAAQVRERYPAFRLSADMEAIYEPGAYMVLADRARLAMLDRAVNRGAELQFGCRISKVTHSGNGVTLSTASGESFACAAVVVATGPWMAGEFIEEVRPFLRPVRVPIYWFRPRPGEEREYEASRFPVFLHEAADGRLLYGCPSQDDAGVKIGFHNRQQVEADPRAPDRVVSDVFRNEMADYVEEVFPSLDPVPIKSRICFYTLSDDGNFIIGRTRHHPNVSYASACSGHGFKFAPAVGESAARLAIGKDPAVSLEPYALARFTG</sequence>
<keyword evidence="2" id="KW-0285">Flavoprotein</keyword>